<gene>
    <name evidence="3" type="ORF">DU506_20650</name>
</gene>
<accession>A0A368TNA3</accession>
<dbReference type="Pfam" id="PF13767">
    <property type="entry name" value="DUF4168"/>
    <property type="match status" value="1"/>
</dbReference>
<name>A0A368TNA3_9GAMM</name>
<dbReference type="AlphaFoldDB" id="A0A368TNA3"/>
<feature type="domain" description="DUF4168" evidence="2">
    <location>
        <begin position="44"/>
        <end position="120"/>
    </location>
</feature>
<evidence type="ECO:0000256" key="1">
    <source>
        <dbReference type="SAM" id="SignalP"/>
    </source>
</evidence>
<evidence type="ECO:0000259" key="2">
    <source>
        <dbReference type="Pfam" id="PF13767"/>
    </source>
</evidence>
<feature type="signal peptide" evidence="1">
    <location>
        <begin position="1"/>
        <end position="26"/>
    </location>
</feature>
<proteinExistence type="predicted"/>
<protein>
    <submittedName>
        <fullName evidence="3">DUF4168 domain-containing protein</fullName>
    </submittedName>
</protein>
<dbReference type="EMBL" id="QPIJ01000111">
    <property type="protein sequence ID" value="RCV85732.1"/>
    <property type="molecule type" value="Genomic_DNA"/>
</dbReference>
<organism evidence="3 4">
    <name type="scientific">Vreelandella rituensis</name>
    <dbReference type="NCBI Taxonomy" id="2282306"/>
    <lineage>
        <taxon>Bacteria</taxon>
        <taxon>Pseudomonadati</taxon>
        <taxon>Pseudomonadota</taxon>
        <taxon>Gammaproteobacteria</taxon>
        <taxon>Oceanospirillales</taxon>
        <taxon>Halomonadaceae</taxon>
        <taxon>Vreelandella</taxon>
    </lineage>
</organism>
<reference evidence="3 4" key="1">
    <citation type="submission" date="2018-07" db="EMBL/GenBank/DDBJ databases">
        <title>Halomonas rutogse sp. nov., isolated from Lake TangqianCo on Tibetan Plateau.</title>
        <authorList>
            <person name="Lu H."/>
            <person name="Xing P."/>
            <person name="Wu Q."/>
        </authorList>
    </citation>
    <scope>NUCLEOTIDE SEQUENCE [LARGE SCALE GENOMIC DNA]</scope>
    <source>
        <strain evidence="3 4">TQ8S</strain>
    </source>
</reference>
<dbReference type="InterPro" id="IPR025433">
    <property type="entry name" value="DUF4168"/>
</dbReference>
<keyword evidence="4" id="KW-1185">Reference proteome</keyword>
<dbReference type="OrthoDB" id="6900175at2"/>
<keyword evidence="1" id="KW-0732">Signal</keyword>
<sequence>MKQQKMYAFLAAVLLSVGVMISVAHAQQDSGVPETRQMNSADFSDAQLKQFAEASQEIATVSQDYTEQLDTAEDEAAQQAVYTEANEKMVEVVEDSGLDVDTFNTIGQAIQQDPELMSRVQEMAES</sequence>
<dbReference type="RefSeq" id="WP_114488725.1">
    <property type="nucleotide sequence ID" value="NZ_CBCSHM010000143.1"/>
</dbReference>
<dbReference type="Proteomes" id="UP000253204">
    <property type="component" value="Unassembled WGS sequence"/>
</dbReference>
<feature type="chain" id="PRO_5016876280" evidence="1">
    <location>
        <begin position="27"/>
        <end position="126"/>
    </location>
</feature>
<evidence type="ECO:0000313" key="3">
    <source>
        <dbReference type="EMBL" id="RCV85732.1"/>
    </source>
</evidence>
<comment type="caution">
    <text evidence="3">The sequence shown here is derived from an EMBL/GenBank/DDBJ whole genome shotgun (WGS) entry which is preliminary data.</text>
</comment>
<evidence type="ECO:0000313" key="4">
    <source>
        <dbReference type="Proteomes" id="UP000253204"/>
    </source>
</evidence>